<sequence>MSGETPVQPHSQPRRPDRAALAIAASLAAAGGVLLWDAARLADVSGGYSGVGPASAPRMIGAALVLLALWTLADALRGRFPERPRQDLPPLLWIVAGLAFQLMALKTLGFSIATGVMFACTARAFGKRNLGLSVPVGIVFSFLVWLVFAIGLRLSLPAGLIEHLFFPGVK</sequence>
<protein>
    <submittedName>
        <fullName evidence="3">Tripartite tricarboxylate transporter TctB family protein</fullName>
    </submittedName>
</protein>
<evidence type="ECO:0000259" key="2">
    <source>
        <dbReference type="Pfam" id="PF07331"/>
    </source>
</evidence>
<evidence type="ECO:0000313" key="4">
    <source>
        <dbReference type="Proteomes" id="UP001198571"/>
    </source>
</evidence>
<feature type="transmembrane region" description="Helical" evidence="1">
    <location>
        <begin position="132"/>
        <end position="152"/>
    </location>
</feature>
<organism evidence="3 4">
    <name type="scientific">Pseudogemmobacter faecipullorum</name>
    <dbReference type="NCBI Taxonomy" id="2755041"/>
    <lineage>
        <taxon>Bacteria</taxon>
        <taxon>Pseudomonadati</taxon>
        <taxon>Pseudomonadota</taxon>
        <taxon>Alphaproteobacteria</taxon>
        <taxon>Rhodobacterales</taxon>
        <taxon>Paracoccaceae</taxon>
        <taxon>Pseudogemmobacter</taxon>
    </lineage>
</organism>
<dbReference type="RefSeq" id="WP_226936075.1">
    <property type="nucleotide sequence ID" value="NZ_JACDXX010000011.1"/>
</dbReference>
<reference evidence="3 4" key="1">
    <citation type="submission" date="2020-07" db="EMBL/GenBank/DDBJ databases">
        <title>Pseudogemmobacter sp. nov., isolated from poultry manure in Taiwan.</title>
        <authorList>
            <person name="Lin S.-Y."/>
            <person name="Tang Y.-S."/>
            <person name="Young C.-C."/>
        </authorList>
    </citation>
    <scope>NUCLEOTIDE SEQUENCE [LARGE SCALE GENOMIC DNA]</scope>
    <source>
        <strain evidence="3 4">CC-YST710</strain>
    </source>
</reference>
<evidence type="ECO:0000256" key="1">
    <source>
        <dbReference type="SAM" id="Phobius"/>
    </source>
</evidence>
<dbReference type="EMBL" id="JACDXX010000011">
    <property type="protein sequence ID" value="MCB5410833.1"/>
    <property type="molecule type" value="Genomic_DNA"/>
</dbReference>
<dbReference type="Proteomes" id="UP001198571">
    <property type="component" value="Unassembled WGS sequence"/>
</dbReference>
<dbReference type="Pfam" id="PF07331">
    <property type="entry name" value="TctB"/>
    <property type="match status" value="1"/>
</dbReference>
<evidence type="ECO:0000313" key="3">
    <source>
        <dbReference type="EMBL" id="MCB5410833.1"/>
    </source>
</evidence>
<feature type="domain" description="DUF1468" evidence="2">
    <location>
        <begin position="22"/>
        <end position="157"/>
    </location>
</feature>
<keyword evidence="1" id="KW-0812">Transmembrane</keyword>
<keyword evidence="1" id="KW-0472">Membrane</keyword>
<name>A0ABS8CNS1_9RHOB</name>
<proteinExistence type="predicted"/>
<feature type="transmembrane region" description="Helical" evidence="1">
    <location>
        <begin position="20"/>
        <end position="39"/>
    </location>
</feature>
<comment type="caution">
    <text evidence="3">The sequence shown here is derived from an EMBL/GenBank/DDBJ whole genome shotgun (WGS) entry which is preliminary data.</text>
</comment>
<feature type="transmembrane region" description="Helical" evidence="1">
    <location>
        <begin position="88"/>
        <end position="112"/>
    </location>
</feature>
<gene>
    <name evidence="3" type="ORF">H0485_12590</name>
</gene>
<keyword evidence="1" id="KW-1133">Transmembrane helix</keyword>
<accession>A0ABS8CNS1</accession>
<feature type="transmembrane region" description="Helical" evidence="1">
    <location>
        <begin position="59"/>
        <end position="76"/>
    </location>
</feature>
<keyword evidence="4" id="KW-1185">Reference proteome</keyword>
<dbReference type="InterPro" id="IPR009936">
    <property type="entry name" value="DUF1468"/>
</dbReference>